<organism evidence="2 4">
    <name type="scientific">Medicago truncatula</name>
    <name type="common">Barrel medic</name>
    <name type="synonym">Medicago tribuloides</name>
    <dbReference type="NCBI Taxonomy" id="3880"/>
    <lineage>
        <taxon>Eukaryota</taxon>
        <taxon>Viridiplantae</taxon>
        <taxon>Streptophyta</taxon>
        <taxon>Embryophyta</taxon>
        <taxon>Tracheophyta</taxon>
        <taxon>Spermatophyta</taxon>
        <taxon>Magnoliopsida</taxon>
        <taxon>eudicotyledons</taxon>
        <taxon>Gunneridae</taxon>
        <taxon>Pentapetalae</taxon>
        <taxon>rosids</taxon>
        <taxon>fabids</taxon>
        <taxon>Fabales</taxon>
        <taxon>Fabaceae</taxon>
        <taxon>Papilionoideae</taxon>
        <taxon>50 kb inversion clade</taxon>
        <taxon>NPAAA clade</taxon>
        <taxon>Hologalegina</taxon>
        <taxon>IRL clade</taxon>
        <taxon>Trifolieae</taxon>
        <taxon>Medicago</taxon>
    </lineage>
</organism>
<reference evidence="2 4" key="2">
    <citation type="journal article" date="2014" name="BMC Genomics">
        <title>An improved genome release (version Mt4.0) for the model legume Medicago truncatula.</title>
        <authorList>
            <person name="Tang H."/>
            <person name="Krishnakumar V."/>
            <person name="Bidwell S."/>
            <person name="Rosen B."/>
            <person name="Chan A."/>
            <person name="Zhou S."/>
            <person name="Gentzbittel L."/>
            <person name="Childs K.L."/>
            <person name="Yandell M."/>
            <person name="Gundlach H."/>
            <person name="Mayer K.F."/>
            <person name="Schwartz D.C."/>
            <person name="Town C.D."/>
        </authorList>
    </citation>
    <scope>GENOME REANNOTATION</scope>
    <source>
        <strain evidence="2">A17</strain>
        <strain evidence="3 4">cv. Jemalong A17</strain>
    </source>
</reference>
<dbReference type="Proteomes" id="UP000002051">
    <property type="component" value="Unassembled WGS sequence"/>
</dbReference>
<dbReference type="EnsemblPlants" id="KEH41377">
    <property type="protein sequence ID" value="KEH41377"/>
    <property type="gene ID" value="MTR_1g050338"/>
</dbReference>
<protein>
    <submittedName>
        <fullName evidence="2">PIF1-like helicase</fullName>
    </submittedName>
</protein>
<evidence type="ECO:0000313" key="2">
    <source>
        <dbReference type="EMBL" id="KEH41377.1"/>
    </source>
</evidence>
<dbReference type="AlphaFoldDB" id="A0A072VHX7"/>
<feature type="domain" description="DNA helicase Pif1-like 2B" evidence="1">
    <location>
        <begin position="34"/>
        <end position="56"/>
    </location>
</feature>
<evidence type="ECO:0000313" key="4">
    <source>
        <dbReference type="Proteomes" id="UP000002051"/>
    </source>
</evidence>
<keyword evidence="2" id="KW-0347">Helicase</keyword>
<keyword evidence="4" id="KW-1185">Reference proteome</keyword>
<accession>A0A072VHX7</accession>
<dbReference type="Pfam" id="PF21530">
    <property type="entry name" value="Pif1_2B_dom"/>
    <property type="match status" value="1"/>
</dbReference>
<dbReference type="GO" id="GO:0004386">
    <property type="term" value="F:helicase activity"/>
    <property type="evidence" value="ECO:0007669"/>
    <property type="project" value="UniProtKB-KW"/>
</dbReference>
<keyword evidence="2" id="KW-0067">ATP-binding</keyword>
<dbReference type="InterPro" id="IPR049163">
    <property type="entry name" value="Pif1-like_2B_dom"/>
</dbReference>
<keyword evidence="2" id="KW-0547">Nucleotide-binding</keyword>
<dbReference type="HOGENOM" id="CLU_2870948_0_0_1"/>
<sequence>MSMIPGEEKVYLSCDTSCPSSTVANRPDDVHTPEFLHTINASGLPNHKITLKEGVPFCYAIEEP</sequence>
<keyword evidence="2" id="KW-0378">Hydrolase</keyword>
<dbReference type="PANTHER" id="PTHR10492:SF101">
    <property type="entry name" value="ATP-DEPENDENT DNA HELICASE"/>
    <property type="match status" value="1"/>
</dbReference>
<gene>
    <name evidence="2" type="ordered locus">MTR_1g050338</name>
</gene>
<proteinExistence type="predicted"/>
<evidence type="ECO:0000259" key="1">
    <source>
        <dbReference type="Pfam" id="PF21530"/>
    </source>
</evidence>
<dbReference type="EMBL" id="CM001217">
    <property type="protein sequence ID" value="KEH41377.1"/>
    <property type="molecule type" value="Genomic_DNA"/>
</dbReference>
<reference evidence="3" key="3">
    <citation type="submission" date="2015-04" db="UniProtKB">
        <authorList>
            <consortium name="EnsemblPlants"/>
        </authorList>
    </citation>
    <scope>IDENTIFICATION</scope>
    <source>
        <strain evidence="3">cv. Jemalong A17</strain>
    </source>
</reference>
<name>A0A072VHX7_MEDTR</name>
<evidence type="ECO:0000313" key="3">
    <source>
        <dbReference type="EnsemblPlants" id="KEH41377"/>
    </source>
</evidence>
<reference evidence="2 4" key="1">
    <citation type="journal article" date="2011" name="Nature">
        <title>The Medicago genome provides insight into the evolution of rhizobial symbioses.</title>
        <authorList>
            <person name="Young N.D."/>
            <person name="Debelle F."/>
            <person name="Oldroyd G.E."/>
            <person name="Geurts R."/>
            <person name="Cannon S.B."/>
            <person name="Udvardi M.K."/>
            <person name="Benedito V.A."/>
            <person name="Mayer K.F."/>
            <person name="Gouzy J."/>
            <person name="Schoof H."/>
            <person name="Van de Peer Y."/>
            <person name="Proost S."/>
            <person name="Cook D.R."/>
            <person name="Meyers B.C."/>
            <person name="Spannagl M."/>
            <person name="Cheung F."/>
            <person name="De Mita S."/>
            <person name="Krishnakumar V."/>
            <person name="Gundlach H."/>
            <person name="Zhou S."/>
            <person name="Mudge J."/>
            <person name="Bharti A.K."/>
            <person name="Murray J.D."/>
            <person name="Naoumkina M.A."/>
            <person name="Rosen B."/>
            <person name="Silverstein K.A."/>
            <person name="Tang H."/>
            <person name="Rombauts S."/>
            <person name="Zhao P.X."/>
            <person name="Zhou P."/>
            <person name="Barbe V."/>
            <person name="Bardou P."/>
            <person name="Bechner M."/>
            <person name="Bellec A."/>
            <person name="Berger A."/>
            <person name="Berges H."/>
            <person name="Bidwell S."/>
            <person name="Bisseling T."/>
            <person name="Choisne N."/>
            <person name="Couloux A."/>
            <person name="Denny R."/>
            <person name="Deshpande S."/>
            <person name="Dai X."/>
            <person name="Doyle J.J."/>
            <person name="Dudez A.M."/>
            <person name="Farmer A.D."/>
            <person name="Fouteau S."/>
            <person name="Franken C."/>
            <person name="Gibelin C."/>
            <person name="Gish J."/>
            <person name="Goldstein S."/>
            <person name="Gonzalez A.J."/>
            <person name="Green P.J."/>
            <person name="Hallab A."/>
            <person name="Hartog M."/>
            <person name="Hua A."/>
            <person name="Humphray S.J."/>
            <person name="Jeong D.H."/>
            <person name="Jing Y."/>
            <person name="Jocker A."/>
            <person name="Kenton S.M."/>
            <person name="Kim D.J."/>
            <person name="Klee K."/>
            <person name="Lai H."/>
            <person name="Lang C."/>
            <person name="Lin S."/>
            <person name="Macmil S.L."/>
            <person name="Magdelenat G."/>
            <person name="Matthews L."/>
            <person name="McCorrison J."/>
            <person name="Monaghan E.L."/>
            <person name="Mun J.H."/>
            <person name="Najar F.Z."/>
            <person name="Nicholson C."/>
            <person name="Noirot C."/>
            <person name="O'Bleness M."/>
            <person name="Paule C.R."/>
            <person name="Poulain J."/>
            <person name="Prion F."/>
            <person name="Qin B."/>
            <person name="Qu C."/>
            <person name="Retzel E.F."/>
            <person name="Riddle C."/>
            <person name="Sallet E."/>
            <person name="Samain S."/>
            <person name="Samson N."/>
            <person name="Sanders I."/>
            <person name="Saurat O."/>
            <person name="Scarpelli C."/>
            <person name="Schiex T."/>
            <person name="Segurens B."/>
            <person name="Severin A.J."/>
            <person name="Sherrier D.J."/>
            <person name="Shi R."/>
            <person name="Sims S."/>
            <person name="Singer S.R."/>
            <person name="Sinharoy S."/>
            <person name="Sterck L."/>
            <person name="Viollet A."/>
            <person name="Wang B.B."/>
            <person name="Wang K."/>
            <person name="Wang M."/>
            <person name="Wang X."/>
            <person name="Warfsmann J."/>
            <person name="Weissenbach J."/>
            <person name="White D.D."/>
            <person name="White J.D."/>
            <person name="Wiley G.B."/>
            <person name="Wincker P."/>
            <person name="Xing Y."/>
            <person name="Yang L."/>
            <person name="Yao Z."/>
            <person name="Ying F."/>
            <person name="Zhai J."/>
            <person name="Zhou L."/>
            <person name="Zuber A."/>
            <person name="Denarie J."/>
            <person name="Dixon R.A."/>
            <person name="May G.D."/>
            <person name="Schwartz D.C."/>
            <person name="Rogers J."/>
            <person name="Quetier F."/>
            <person name="Town C.D."/>
            <person name="Roe B.A."/>
        </authorList>
    </citation>
    <scope>NUCLEOTIDE SEQUENCE [LARGE SCALE GENOMIC DNA]</scope>
    <source>
        <strain evidence="2">A17</strain>
        <strain evidence="3 4">cv. Jemalong A17</strain>
    </source>
</reference>
<dbReference type="PANTHER" id="PTHR10492">
    <property type="match status" value="1"/>
</dbReference>